<gene>
    <name evidence="1" type="ORF">DZF96_17750</name>
</gene>
<evidence type="ECO:0000313" key="1">
    <source>
        <dbReference type="EMBL" id="RII89785.1"/>
    </source>
</evidence>
<name>A0A399N6N4_9MICO</name>
<reference evidence="1 2" key="1">
    <citation type="submission" date="2018-08" db="EMBL/GenBank/DDBJ databases">
        <title>Genome Sequence of Clavibacter michiganensis Subspecies type strains, and the Atypical Peach-Colored Strains Isolated from Tomato.</title>
        <authorList>
            <person name="Osdaghi E."/>
            <person name="Portier P."/>
            <person name="Briand M."/>
            <person name="Jacques M.-A."/>
        </authorList>
    </citation>
    <scope>NUCLEOTIDE SEQUENCE [LARGE SCALE GENOMIC DNA]</scope>
    <source>
        <strain evidence="1 2">CFBP 7493</strain>
    </source>
</reference>
<proteinExistence type="predicted"/>
<accession>A0A399N6N4</accession>
<sequence>VAGGVKPGTIGDGDHGARVLHVADGGGAIYSADDPAAAAAELRAAIR</sequence>
<feature type="non-terminal residue" evidence="1">
    <location>
        <position position="1"/>
    </location>
</feature>
<organism evidence="1 2">
    <name type="scientific">Clavibacter michiganensis</name>
    <dbReference type="NCBI Taxonomy" id="28447"/>
    <lineage>
        <taxon>Bacteria</taxon>
        <taxon>Bacillati</taxon>
        <taxon>Actinomycetota</taxon>
        <taxon>Actinomycetes</taxon>
        <taxon>Micrococcales</taxon>
        <taxon>Microbacteriaceae</taxon>
        <taxon>Clavibacter</taxon>
    </lineage>
</organism>
<protein>
    <submittedName>
        <fullName evidence="1">3-hexulose-6-phosphate synthase</fullName>
    </submittedName>
</protein>
<comment type="caution">
    <text evidence="1">The sequence shown here is derived from an EMBL/GenBank/DDBJ whole genome shotgun (WGS) entry which is preliminary data.</text>
</comment>
<dbReference type="EMBL" id="QWEC01000702">
    <property type="protein sequence ID" value="RII89785.1"/>
    <property type="molecule type" value="Genomic_DNA"/>
</dbReference>
<evidence type="ECO:0000313" key="2">
    <source>
        <dbReference type="Proteomes" id="UP000266298"/>
    </source>
</evidence>
<dbReference type="Proteomes" id="UP000266298">
    <property type="component" value="Unassembled WGS sequence"/>
</dbReference>
<dbReference type="AlphaFoldDB" id="A0A399N6N4"/>